<dbReference type="AlphaFoldDB" id="A0A382PQL3"/>
<name>A0A382PQL3_9ZZZZ</name>
<sequence>MEHLVKRNPDFLLNIATKRKVKAGQSGGLTQSRIGSPPFQLDKNNLPINVKRGDTVWLMESGYGVYAKYKVSRVSSTQKITSLYELDAIRISFDFSFQLQDDFWNNEENKLTKAISKDKALYFTHIATENAEDIEDFPVITKPGLASSWIYLTLDKKKEFFSLRGEKTCEEVVIENNLKEYGNIPASVKYKVAKIWKYKTVTGKSMHENEHDLDHLVPKSIGGPGIFPENIVPLQSGLNRYKSNRIPISFATIARTYKFNQIDKDALNNWDSTTKSKNDMKFKNQKQRSISITNEVRKWSVEEQRKFYFEIL</sequence>
<feature type="non-terminal residue" evidence="1">
    <location>
        <position position="312"/>
    </location>
</feature>
<dbReference type="EMBL" id="UINC01108742">
    <property type="protein sequence ID" value="SVC75070.1"/>
    <property type="molecule type" value="Genomic_DNA"/>
</dbReference>
<accession>A0A382PQL3</accession>
<evidence type="ECO:0000313" key="1">
    <source>
        <dbReference type="EMBL" id="SVC75070.1"/>
    </source>
</evidence>
<dbReference type="Gene3D" id="1.10.30.50">
    <property type="match status" value="1"/>
</dbReference>
<protein>
    <submittedName>
        <fullName evidence="1">Uncharacterized protein</fullName>
    </submittedName>
</protein>
<gene>
    <name evidence="1" type="ORF">METZ01_LOCUS327924</name>
</gene>
<proteinExistence type="predicted"/>
<organism evidence="1">
    <name type="scientific">marine metagenome</name>
    <dbReference type="NCBI Taxonomy" id="408172"/>
    <lineage>
        <taxon>unclassified sequences</taxon>
        <taxon>metagenomes</taxon>
        <taxon>ecological metagenomes</taxon>
    </lineage>
</organism>
<reference evidence="1" key="1">
    <citation type="submission" date="2018-05" db="EMBL/GenBank/DDBJ databases">
        <authorList>
            <person name="Lanie J.A."/>
            <person name="Ng W.-L."/>
            <person name="Kazmierczak K.M."/>
            <person name="Andrzejewski T.M."/>
            <person name="Davidsen T.M."/>
            <person name="Wayne K.J."/>
            <person name="Tettelin H."/>
            <person name="Glass J.I."/>
            <person name="Rusch D."/>
            <person name="Podicherti R."/>
            <person name="Tsui H.-C.T."/>
            <person name="Winkler M.E."/>
        </authorList>
    </citation>
    <scope>NUCLEOTIDE SEQUENCE</scope>
</reference>